<evidence type="ECO:0000313" key="1">
    <source>
        <dbReference type="EMBL" id="KAJ9098244.1"/>
    </source>
</evidence>
<dbReference type="Proteomes" id="UP001227268">
    <property type="component" value="Unassembled WGS sequence"/>
</dbReference>
<reference evidence="1" key="1">
    <citation type="submission" date="2023-04" db="EMBL/GenBank/DDBJ databases">
        <title>Draft Genome sequencing of Naganishia species isolated from polar environments using Oxford Nanopore Technology.</title>
        <authorList>
            <person name="Leo P."/>
            <person name="Venkateswaran K."/>
        </authorList>
    </citation>
    <scope>NUCLEOTIDE SEQUENCE</scope>
    <source>
        <strain evidence="1">MNA-CCFEE 5423</strain>
    </source>
</reference>
<protein>
    <submittedName>
        <fullName evidence="1">Uncharacterized protein</fullName>
    </submittedName>
</protein>
<comment type="caution">
    <text evidence="1">The sequence shown here is derived from an EMBL/GenBank/DDBJ whole genome shotgun (WGS) entry which is preliminary data.</text>
</comment>
<keyword evidence="2" id="KW-1185">Reference proteome</keyword>
<accession>A0ACC2VFS0</accession>
<dbReference type="EMBL" id="JASBWT010000015">
    <property type="protein sequence ID" value="KAJ9098244.1"/>
    <property type="molecule type" value="Genomic_DNA"/>
</dbReference>
<sequence>MAKGQVPLEEPTHIARMLNQTRWMWVPQDDCRRRDMSEEAFVVRMLRSRAGLILVGDSLSEQHHEIVRNFLVSHGGPYQLRMTGSRPRVDEVFLDPDHELTKHYLRLAGVTVERLKNPITTFFLERHLLSMAEYDAVNSHVEGYVPLSKEEGPHQWVSESLWDARYRELLERPVEFALGDGGGEGNAADTVQEEPSILVLNTGPHWIGYEMVAQSIPETDVLKSYNNMIEKVLHNLTVNAPPADLKVFYRATSPGHESASAGPRILRFSH</sequence>
<gene>
    <name evidence="1" type="ORF">QFC21_004573</name>
</gene>
<name>A0ACC2VFS0_9TREE</name>
<organism evidence="1 2">
    <name type="scientific">Naganishia friedmannii</name>
    <dbReference type="NCBI Taxonomy" id="89922"/>
    <lineage>
        <taxon>Eukaryota</taxon>
        <taxon>Fungi</taxon>
        <taxon>Dikarya</taxon>
        <taxon>Basidiomycota</taxon>
        <taxon>Agaricomycotina</taxon>
        <taxon>Tremellomycetes</taxon>
        <taxon>Filobasidiales</taxon>
        <taxon>Filobasidiaceae</taxon>
        <taxon>Naganishia</taxon>
    </lineage>
</organism>
<proteinExistence type="predicted"/>
<evidence type="ECO:0000313" key="2">
    <source>
        <dbReference type="Proteomes" id="UP001227268"/>
    </source>
</evidence>